<dbReference type="Proteomes" id="UP000700596">
    <property type="component" value="Unassembled WGS sequence"/>
</dbReference>
<reference evidence="2" key="1">
    <citation type="journal article" date="2021" name="Nat. Commun.">
        <title>Genetic determinants of endophytism in the Arabidopsis root mycobiome.</title>
        <authorList>
            <person name="Mesny F."/>
            <person name="Miyauchi S."/>
            <person name="Thiergart T."/>
            <person name="Pickel B."/>
            <person name="Atanasova L."/>
            <person name="Karlsson M."/>
            <person name="Huettel B."/>
            <person name="Barry K.W."/>
            <person name="Haridas S."/>
            <person name="Chen C."/>
            <person name="Bauer D."/>
            <person name="Andreopoulos W."/>
            <person name="Pangilinan J."/>
            <person name="LaButti K."/>
            <person name="Riley R."/>
            <person name="Lipzen A."/>
            <person name="Clum A."/>
            <person name="Drula E."/>
            <person name="Henrissat B."/>
            <person name="Kohler A."/>
            <person name="Grigoriev I.V."/>
            <person name="Martin F.M."/>
            <person name="Hacquard S."/>
        </authorList>
    </citation>
    <scope>NUCLEOTIDE SEQUENCE</scope>
    <source>
        <strain evidence="2">MPI-CAGE-CH-0243</strain>
    </source>
</reference>
<feature type="compositionally biased region" description="Polar residues" evidence="1">
    <location>
        <begin position="64"/>
        <end position="74"/>
    </location>
</feature>
<feature type="compositionally biased region" description="Basic and acidic residues" evidence="1">
    <location>
        <begin position="47"/>
        <end position="60"/>
    </location>
</feature>
<dbReference type="AlphaFoldDB" id="A0A9P9IHP9"/>
<feature type="compositionally biased region" description="Polar residues" evidence="1">
    <location>
        <begin position="159"/>
        <end position="180"/>
    </location>
</feature>
<proteinExistence type="predicted"/>
<keyword evidence="3" id="KW-1185">Reference proteome</keyword>
<feature type="region of interest" description="Disordered" evidence="1">
    <location>
        <begin position="331"/>
        <end position="356"/>
    </location>
</feature>
<comment type="caution">
    <text evidence="2">The sequence shown here is derived from an EMBL/GenBank/DDBJ whole genome shotgun (WGS) entry which is preliminary data.</text>
</comment>
<accession>A0A9P9IHP9</accession>
<gene>
    <name evidence="2" type="ORF">B0J11DRAFT_508057</name>
</gene>
<organism evidence="2 3">
    <name type="scientific">Dendryphion nanum</name>
    <dbReference type="NCBI Taxonomy" id="256645"/>
    <lineage>
        <taxon>Eukaryota</taxon>
        <taxon>Fungi</taxon>
        <taxon>Dikarya</taxon>
        <taxon>Ascomycota</taxon>
        <taxon>Pezizomycotina</taxon>
        <taxon>Dothideomycetes</taxon>
        <taxon>Pleosporomycetidae</taxon>
        <taxon>Pleosporales</taxon>
        <taxon>Torulaceae</taxon>
        <taxon>Dendryphion</taxon>
    </lineage>
</organism>
<feature type="compositionally biased region" description="Polar residues" evidence="1">
    <location>
        <begin position="217"/>
        <end position="230"/>
    </location>
</feature>
<feature type="region of interest" description="Disordered" evidence="1">
    <location>
        <begin position="1"/>
        <end position="89"/>
    </location>
</feature>
<dbReference type="OrthoDB" id="3798352at2759"/>
<feature type="region of interest" description="Disordered" evidence="1">
    <location>
        <begin position="143"/>
        <end position="256"/>
    </location>
</feature>
<sequence>MAWSRNSNGIETLDLTLLSSPSASPEPRPQPHPHPRSVSRPTPSIVKAERAPHSSIKTDRVPQASLSRVSTSAYPTRPGPPPQRHGTQRIHPNDLASIVNTSDQAALRKVLLQLCDSSPALSGAVARGLAPHSSYAQRIIKRQRERGHAIPGSSKIESRQTISTYPARDNTSFVPAITQSIKREPILNLDPSDTESGSDSGNSGFGTPPRRIPGSFPTHNAGSTPFSSARFTPWISSPGDPATPPNKSPSRTLYPNIPNNGGSPLLDPCRFSPLRCIVCNCSFMERNRNKCRYHPGTIEMRRVGNMYTQAYTCCNESKDNQGCTLRMHVSASNPVKRPAPETPPFRTRPPKNSKFL</sequence>
<evidence type="ECO:0000256" key="1">
    <source>
        <dbReference type="SAM" id="MobiDB-lite"/>
    </source>
</evidence>
<feature type="compositionally biased region" description="Polar residues" evidence="1">
    <location>
        <begin position="1"/>
        <end position="10"/>
    </location>
</feature>
<name>A0A9P9IHP9_9PLEO</name>
<dbReference type="EMBL" id="JAGMWT010000010">
    <property type="protein sequence ID" value="KAH7121021.1"/>
    <property type="molecule type" value="Genomic_DNA"/>
</dbReference>
<evidence type="ECO:0000313" key="3">
    <source>
        <dbReference type="Proteomes" id="UP000700596"/>
    </source>
</evidence>
<evidence type="ECO:0000313" key="2">
    <source>
        <dbReference type="EMBL" id="KAH7121021.1"/>
    </source>
</evidence>
<protein>
    <submittedName>
        <fullName evidence="2">Uncharacterized protein</fullName>
    </submittedName>
</protein>